<name>A0AAV7IW54_COTGL</name>
<dbReference type="AlphaFoldDB" id="A0AAV7IW54"/>
<dbReference type="EMBL" id="JAHXZJ010000541">
    <property type="protein sequence ID" value="KAH0558690.1"/>
    <property type="molecule type" value="Genomic_DNA"/>
</dbReference>
<accession>A0AAV7IW54</accession>
<gene>
    <name evidence="1" type="ORF">KQX54_000031</name>
</gene>
<evidence type="ECO:0000313" key="2">
    <source>
        <dbReference type="Proteomes" id="UP000826195"/>
    </source>
</evidence>
<proteinExistence type="predicted"/>
<evidence type="ECO:0000313" key="1">
    <source>
        <dbReference type="EMBL" id="KAH0558690.1"/>
    </source>
</evidence>
<sequence>QLVGYVVTKIEACHMAGKNLRCFKFIPNNNNGRRLQIIAWEGEAERTEPDIAVYKEKCKKKDIRKISYHDSKLDYPLVQLDKIQGNLLPIVLRTCGYLKTTFCVKSAGTSTRKIAYTYITDGTLKLEITILDYIENDLRQGNFVEVIGFPEVKDDILFLNLETSYDMQKLNDEVKPLNWLSKGKKSITVPEYNNKRQKMN</sequence>
<comment type="caution">
    <text evidence="1">The sequence shown here is derived from an EMBL/GenBank/DDBJ whole genome shotgun (WGS) entry which is preliminary data.</text>
</comment>
<organism evidence="1 2">
    <name type="scientific">Cotesia glomerata</name>
    <name type="common">Lepidopteran parasitic wasp</name>
    <name type="synonym">Apanteles glomeratus</name>
    <dbReference type="NCBI Taxonomy" id="32391"/>
    <lineage>
        <taxon>Eukaryota</taxon>
        <taxon>Metazoa</taxon>
        <taxon>Ecdysozoa</taxon>
        <taxon>Arthropoda</taxon>
        <taxon>Hexapoda</taxon>
        <taxon>Insecta</taxon>
        <taxon>Pterygota</taxon>
        <taxon>Neoptera</taxon>
        <taxon>Endopterygota</taxon>
        <taxon>Hymenoptera</taxon>
        <taxon>Apocrita</taxon>
        <taxon>Ichneumonoidea</taxon>
        <taxon>Braconidae</taxon>
        <taxon>Microgastrinae</taxon>
        <taxon>Cotesia</taxon>
    </lineage>
</organism>
<dbReference type="Proteomes" id="UP000826195">
    <property type="component" value="Unassembled WGS sequence"/>
</dbReference>
<protein>
    <submittedName>
        <fullName evidence="1">Uncharacterized protein</fullName>
    </submittedName>
</protein>
<reference evidence="1 2" key="1">
    <citation type="journal article" date="2021" name="J. Hered.">
        <title>A chromosome-level genome assembly of the parasitoid wasp, Cotesia glomerata (Hymenoptera: Braconidae).</title>
        <authorList>
            <person name="Pinto B.J."/>
            <person name="Weis J.J."/>
            <person name="Gamble T."/>
            <person name="Ode P.J."/>
            <person name="Paul R."/>
            <person name="Zaspel J.M."/>
        </authorList>
    </citation>
    <scope>NUCLEOTIDE SEQUENCE [LARGE SCALE GENOMIC DNA]</scope>
    <source>
        <strain evidence="1">CgM1</strain>
    </source>
</reference>
<keyword evidence="2" id="KW-1185">Reference proteome</keyword>
<feature type="non-terminal residue" evidence="1">
    <location>
        <position position="1"/>
    </location>
</feature>